<dbReference type="HOGENOM" id="CLU_1555381_0_0_1"/>
<evidence type="ECO:0000313" key="3">
    <source>
        <dbReference type="Proteomes" id="UP000027222"/>
    </source>
</evidence>
<name>A0A067T6L1_GALM3</name>
<proteinExistence type="predicted"/>
<dbReference type="AlphaFoldDB" id="A0A067T6L1"/>
<dbReference type="Proteomes" id="UP000027222">
    <property type="component" value="Unassembled WGS sequence"/>
</dbReference>
<keyword evidence="3" id="KW-1185">Reference proteome</keyword>
<keyword evidence="1" id="KW-0472">Membrane</keyword>
<dbReference type="EMBL" id="KL142374">
    <property type="protein sequence ID" value="KDR78781.1"/>
    <property type="molecule type" value="Genomic_DNA"/>
</dbReference>
<keyword evidence="1" id="KW-0812">Transmembrane</keyword>
<evidence type="ECO:0000313" key="2">
    <source>
        <dbReference type="EMBL" id="KDR78781.1"/>
    </source>
</evidence>
<feature type="transmembrane region" description="Helical" evidence="1">
    <location>
        <begin position="38"/>
        <end position="64"/>
    </location>
</feature>
<accession>A0A067T6L1</accession>
<gene>
    <name evidence="2" type="ORF">GALMADRAFT_1268435</name>
</gene>
<feature type="transmembrane region" description="Helical" evidence="1">
    <location>
        <begin position="76"/>
        <end position="104"/>
    </location>
</feature>
<organism evidence="2 3">
    <name type="scientific">Galerina marginata (strain CBS 339.88)</name>
    <dbReference type="NCBI Taxonomy" id="685588"/>
    <lineage>
        <taxon>Eukaryota</taxon>
        <taxon>Fungi</taxon>
        <taxon>Dikarya</taxon>
        <taxon>Basidiomycota</taxon>
        <taxon>Agaricomycotina</taxon>
        <taxon>Agaricomycetes</taxon>
        <taxon>Agaricomycetidae</taxon>
        <taxon>Agaricales</taxon>
        <taxon>Agaricineae</taxon>
        <taxon>Strophariaceae</taxon>
        <taxon>Galerina</taxon>
    </lineage>
</organism>
<sequence>MDGSPPFVLHPPFYPYPQPHDLLCAFALKLLGTLLARFVLFLSFFPHYALLSFISTLLCFMFLFHQQHQQLYSVPLLTPSLLTHICTTSLTSVFVFVFVFVFLLHDGTHTHGYPPPFLFSISLDSQCCSNRPYLYTYVLFVTTRILLGYRFSSHSRFFFAYLPTYLPYLTLV</sequence>
<reference evidence="3" key="1">
    <citation type="journal article" date="2014" name="Proc. Natl. Acad. Sci. U.S.A.">
        <title>Extensive sampling of basidiomycete genomes demonstrates inadequacy of the white-rot/brown-rot paradigm for wood decay fungi.</title>
        <authorList>
            <person name="Riley R."/>
            <person name="Salamov A.A."/>
            <person name="Brown D.W."/>
            <person name="Nagy L.G."/>
            <person name="Floudas D."/>
            <person name="Held B.W."/>
            <person name="Levasseur A."/>
            <person name="Lombard V."/>
            <person name="Morin E."/>
            <person name="Otillar R."/>
            <person name="Lindquist E.A."/>
            <person name="Sun H."/>
            <person name="LaButti K.M."/>
            <person name="Schmutz J."/>
            <person name="Jabbour D."/>
            <person name="Luo H."/>
            <person name="Baker S.E."/>
            <person name="Pisabarro A.G."/>
            <person name="Walton J.D."/>
            <person name="Blanchette R.A."/>
            <person name="Henrissat B."/>
            <person name="Martin F."/>
            <person name="Cullen D."/>
            <person name="Hibbett D.S."/>
            <person name="Grigoriev I.V."/>
        </authorList>
    </citation>
    <scope>NUCLEOTIDE SEQUENCE [LARGE SCALE GENOMIC DNA]</scope>
    <source>
        <strain evidence="3">CBS 339.88</strain>
    </source>
</reference>
<protein>
    <submittedName>
        <fullName evidence="2">Uncharacterized protein</fullName>
    </submittedName>
</protein>
<keyword evidence="1" id="KW-1133">Transmembrane helix</keyword>
<evidence type="ECO:0000256" key="1">
    <source>
        <dbReference type="SAM" id="Phobius"/>
    </source>
</evidence>